<keyword evidence="2" id="KW-1185">Reference proteome</keyword>
<accession>A0A2I2KNK9</accession>
<sequence>MSADAASYGHIMQARDHPLVQTGSLWRDPASVDSAGKRFR</sequence>
<protein>
    <submittedName>
        <fullName evidence="1">Uncharacterized protein</fullName>
    </submittedName>
</protein>
<proteinExistence type="predicted"/>
<dbReference type="EMBL" id="FZMO01000090">
    <property type="protein sequence ID" value="SNQ47253.1"/>
    <property type="molecule type" value="Genomic_DNA"/>
</dbReference>
<name>A0A2I2KNK9_9ACTN</name>
<evidence type="ECO:0000313" key="1">
    <source>
        <dbReference type="EMBL" id="SNQ47253.1"/>
    </source>
</evidence>
<gene>
    <name evidence="1" type="ORF">FRACA_180017</name>
</gene>
<dbReference type="AlphaFoldDB" id="A0A2I2KNK9"/>
<evidence type="ECO:0000313" key="2">
    <source>
        <dbReference type="Proteomes" id="UP000234331"/>
    </source>
</evidence>
<reference evidence="1 2" key="1">
    <citation type="submission" date="2017-06" db="EMBL/GenBank/DDBJ databases">
        <authorList>
            <person name="Kim H.J."/>
            <person name="Triplett B.A."/>
        </authorList>
    </citation>
    <scope>NUCLEOTIDE SEQUENCE [LARGE SCALE GENOMIC DNA]</scope>
    <source>
        <strain evidence="1">FRACA_ARgP5</strain>
    </source>
</reference>
<organism evidence="1 2">
    <name type="scientific">Frankia canadensis</name>
    <dbReference type="NCBI Taxonomy" id="1836972"/>
    <lineage>
        <taxon>Bacteria</taxon>
        <taxon>Bacillati</taxon>
        <taxon>Actinomycetota</taxon>
        <taxon>Actinomycetes</taxon>
        <taxon>Frankiales</taxon>
        <taxon>Frankiaceae</taxon>
        <taxon>Frankia</taxon>
    </lineage>
</organism>
<dbReference type="Proteomes" id="UP000234331">
    <property type="component" value="Unassembled WGS sequence"/>
</dbReference>